<dbReference type="EMBL" id="LPXN01000012">
    <property type="protein sequence ID" value="KZD12630.1"/>
    <property type="molecule type" value="Genomic_DNA"/>
</dbReference>
<feature type="domain" description="PRISE-like Rossmann-fold" evidence="1">
    <location>
        <begin position="59"/>
        <end position="355"/>
    </location>
</feature>
<evidence type="ECO:0000259" key="1">
    <source>
        <dbReference type="Pfam" id="PF22917"/>
    </source>
</evidence>
<dbReference type="Gene3D" id="3.40.50.720">
    <property type="entry name" value="NAD(P)-binding Rossmann-like Domain"/>
    <property type="match status" value="1"/>
</dbReference>
<gene>
    <name evidence="2" type="ORF">AUP43_15880</name>
</gene>
<dbReference type="STRING" id="580166.AUP43_15880"/>
<proteinExistence type="predicted"/>
<keyword evidence="3" id="KW-1185">Reference proteome</keyword>
<name>A0A154WGH4_9PROT</name>
<dbReference type="SUPFAM" id="SSF51735">
    <property type="entry name" value="NAD(P)-binding Rossmann-fold domains"/>
    <property type="match status" value="1"/>
</dbReference>
<dbReference type="Pfam" id="PF22917">
    <property type="entry name" value="PRISE"/>
    <property type="match status" value="1"/>
</dbReference>
<dbReference type="CDD" id="cd08948">
    <property type="entry name" value="5beta-POR_like_SDR_a"/>
    <property type="match status" value="1"/>
</dbReference>
<dbReference type="InterPro" id="IPR055222">
    <property type="entry name" value="PRISE-like_Rossmann-fold"/>
</dbReference>
<dbReference type="PANTHER" id="PTHR32487:SF0">
    <property type="entry name" value="3-OXO-DELTA(4,5)-STEROID 5-BETA-REDUCTASE"/>
    <property type="match status" value="1"/>
</dbReference>
<dbReference type="OrthoDB" id="4392084at2"/>
<sequence length="355" mass="39552">MPSRKKAIVVGALGVIGRYIVERLAEAGDWEIIGLSRRQGPSAGAVRYLSVDLLDGRDLASRLAECRDATHIFYAAFQAVPGHASGYAANIAPNLGMLVNAVSAVEAMSPALERVVLVTGTKTYGVHMGPYKTPARESDPRHMPPNYYFNQVDWLTDRQKGKGWDWVELRPQTLCGFAPGTPMSIVPVIGVYAAFCRELGLPLRFPGKPGAYEAIYQVTDSAHFADACLWAALEPRCANQAYNITNGDYFRWRHLWPAFADFFGLPYAPPQTISLTQMMADKQDLWDALVAKHGLQPYSFAEIAAWPFGDYVFGADWDVMSNVTKARQHGFHAVIDSEEMFLRLFQRFRDEKIIP</sequence>
<reference evidence="2 3" key="1">
    <citation type="submission" date="2015-12" db="EMBL/GenBank/DDBJ databases">
        <title>Genome sequence of Oceanibaculum pacificum MCCC 1A02656.</title>
        <authorList>
            <person name="Lu L."/>
            <person name="Lai Q."/>
            <person name="Shao Z."/>
            <person name="Qian P."/>
        </authorList>
    </citation>
    <scope>NUCLEOTIDE SEQUENCE [LARGE SCALE GENOMIC DNA]</scope>
    <source>
        <strain evidence="2 3">MCCC 1A02656</strain>
    </source>
</reference>
<accession>A0A154WGH4</accession>
<evidence type="ECO:0000313" key="2">
    <source>
        <dbReference type="EMBL" id="KZD12630.1"/>
    </source>
</evidence>
<organism evidence="2 3">
    <name type="scientific">Oceanibaculum pacificum</name>
    <dbReference type="NCBI Taxonomy" id="580166"/>
    <lineage>
        <taxon>Bacteria</taxon>
        <taxon>Pseudomonadati</taxon>
        <taxon>Pseudomonadota</taxon>
        <taxon>Alphaproteobacteria</taxon>
        <taxon>Rhodospirillales</taxon>
        <taxon>Oceanibaculaceae</taxon>
        <taxon>Oceanibaculum</taxon>
    </lineage>
</organism>
<dbReference type="Proteomes" id="UP000076400">
    <property type="component" value="Unassembled WGS sequence"/>
</dbReference>
<dbReference type="PANTHER" id="PTHR32487">
    <property type="entry name" value="3-OXO-DELTA(4,5)-STEROID 5-BETA-REDUCTASE"/>
    <property type="match status" value="1"/>
</dbReference>
<dbReference type="RefSeq" id="WP_067551753.1">
    <property type="nucleotide sequence ID" value="NZ_LPXN01000012.1"/>
</dbReference>
<dbReference type="InterPro" id="IPR036291">
    <property type="entry name" value="NAD(P)-bd_dom_sf"/>
</dbReference>
<dbReference type="AlphaFoldDB" id="A0A154WGH4"/>
<evidence type="ECO:0000313" key="3">
    <source>
        <dbReference type="Proteomes" id="UP000076400"/>
    </source>
</evidence>
<comment type="caution">
    <text evidence="2">The sequence shown here is derived from an EMBL/GenBank/DDBJ whole genome shotgun (WGS) entry which is preliminary data.</text>
</comment>
<protein>
    <submittedName>
        <fullName evidence="2">NAD-dependent dehydratase</fullName>
    </submittedName>
</protein>